<dbReference type="AlphaFoldDB" id="A0A4U0NJ56"/>
<dbReference type="SMART" id="SM00903">
    <property type="entry name" value="Flavin_Reduct"/>
    <property type="match status" value="1"/>
</dbReference>
<dbReference type="OrthoDB" id="9792858at2"/>
<evidence type="ECO:0000256" key="1">
    <source>
        <dbReference type="ARBA" id="ARBA00023002"/>
    </source>
</evidence>
<dbReference type="Gene3D" id="2.30.110.10">
    <property type="entry name" value="Electron Transport, Fmn-binding Protein, Chain A"/>
    <property type="match status" value="1"/>
</dbReference>
<reference evidence="3 4" key="1">
    <citation type="submission" date="2019-04" db="EMBL/GenBank/DDBJ databases">
        <title>Streptomyces piniterrae sp. nov., a heliquinomycin-producing actinomycete isolated from rhizosphere soil of Pinus yunnanensis.</title>
        <authorList>
            <person name="Zhuang X."/>
            <person name="Zhao J."/>
        </authorList>
    </citation>
    <scope>NUCLEOTIDE SEQUENCE [LARGE SCALE GENOMIC DNA]</scope>
    <source>
        <strain evidence="4">jys28</strain>
    </source>
</reference>
<accession>A0A4U0NJ56</accession>
<name>A0A4U0NJ56_9ACTN</name>
<keyword evidence="1" id="KW-0560">Oxidoreductase</keyword>
<dbReference type="RefSeq" id="WP_136740231.1">
    <property type="nucleotide sequence ID" value="NZ_SUMB01000004.1"/>
</dbReference>
<dbReference type="Proteomes" id="UP000308697">
    <property type="component" value="Unassembled WGS sequence"/>
</dbReference>
<dbReference type="GO" id="GO:0042602">
    <property type="term" value="F:riboflavin reductase (NADPH) activity"/>
    <property type="evidence" value="ECO:0007669"/>
    <property type="project" value="TreeGrafter"/>
</dbReference>
<evidence type="ECO:0000313" key="4">
    <source>
        <dbReference type="Proteomes" id="UP000308697"/>
    </source>
</evidence>
<proteinExistence type="predicted"/>
<dbReference type="InterPro" id="IPR012349">
    <property type="entry name" value="Split_barrel_FMN-bd"/>
</dbReference>
<dbReference type="PANTHER" id="PTHR30466">
    <property type="entry name" value="FLAVIN REDUCTASE"/>
    <property type="match status" value="1"/>
</dbReference>
<dbReference type="EMBL" id="SUMB01000004">
    <property type="protein sequence ID" value="TJZ54306.1"/>
    <property type="molecule type" value="Genomic_DNA"/>
</dbReference>
<protein>
    <submittedName>
        <fullName evidence="3">Flavin reductase family protein</fullName>
    </submittedName>
</protein>
<evidence type="ECO:0000259" key="2">
    <source>
        <dbReference type="SMART" id="SM00903"/>
    </source>
</evidence>
<dbReference type="GO" id="GO:0010181">
    <property type="term" value="F:FMN binding"/>
    <property type="evidence" value="ECO:0007669"/>
    <property type="project" value="InterPro"/>
</dbReference>
<dbReference type="PANTHER" id="PTHR30466:SF1">
    <property type="entry name" value="FMN REDUCTASE (NADH) RUTF"/>
    <property type="match status" value="1"/>
</dbReference>
<gene>
    <name evidence="3" type="ORF">FCH28_14180</name>
</gene>
<evidence type="ECO:0000313" key="3">
    <source>
        <dbReference type="EMBL" id="TJZ54306.1"/>
    </source>
</evidence>
<keyword evidence="4" id="KW-1185">Reference proteome</keyword>
<sequence length="174" mass="18857">MTDRTVNVEAEADKATPDSFRMMMSGFPTGVGVVTSTGHDGAPRGMTCSSVCSVSLEPPTLLVCLRDGSPTLEAIVERGTFAVNLLHEGAQEVAELFASGNPNRFHMVPWEQATDAGGPHLARDSHTVADCDVVMTHRTGDHVTVFGKARLITRRHALPPLLYGLRQFRTWSQN</sequence>
<comment type="caution">
    <text evidence="3">The sequence shown here is derived from an EMBL/GenBank/DDBJ whole genome shotgun (WGS) entry which is preliminary data.</text>
</comment>
<dbReference type="InterPro" id="IPR050268">
    <property type="entry name" value="NADH-dep_flavin_reductase"/>
</dbReference>
<organism evidence="3 4">
    <name type="scientific">Streptomyces piniterrae</name>
    <dbReference type="NCBI Taxonomy" id="2571125"/>
    <lineage>
        <taxon>Bacteria</taxon>
        <taxon>Bacillati</taxon>
        <taxon>Actinomycetota</taxon>
        <taxon>Actinomycetes</taxon>
        <taxon>Kitasatosporales</taxon>
        <taxon>Streptomycetaceae</taxon>
        <taxon>Streptomyces</taxon>
    </lineage>
</organism>
<feature type="domain" description="Flavin reductase like" evidence="2">
    <location>
        <begin position="24"/>
        <end position="170"/>
    </location>
</feature>
<dbReference type="SUPFAM" id="SSF50475">
    <property type="entry name" value="FMN-binding split barrel"/>
    <property type="match status" value="1"/>
</dbReference>
<dbReference type="Pfam" id="PF01613">
    <property type="entry name" value="Flavin_Reduct"/>
    <property type="match status" value="1"/>
</dbReference>
<dbReference type="InterPro" id="IPR002563">
    <property type="entry name" value="Flavin_Rdtase-like_dom"/>
</dbReference>